<dbReference type="Gene3D" id="3.30.450.20">
    <property type="entry name" value="PAS domain"/>
    <property type="match status" value="1"/>
</dbReference>
<evidence type="ECO:0000259" key="1">
    <source>
        <dbReference type="SMART" id="SM00091"/>
    </source>
</evidence>
<dbReference type="SUPFAM" id="SSF46894">
    <property type="entry name" value="C-terminal effector domain of the bipartite response regulators"/>
    <property type="match status" value="1"/>
</dbReference>
<dbReference type="InterPro" id="IPR000792">
    <property type="entry name" value="Tscrpt_reg_LuxR_C"/>
</dbReference>
<evidence type="ECO:0000259" key="2">
    <source>
        <dbReference type="SMART" id="SM00421"/>
    </source>
</evidence>
<sequence>MTTTAAVAYPLAELGADCPLLSGAEYRDIFLSITERNGSGFAVLDRNLRVRESNAAFARQCGDPLVHLRGRPFGDLLHPQAKPHVLHQLERLLQGRSERFVERLAVLRHSVTPSTATLTAMAVAPADGQSRTVLVLVSPDRAADERRAWPGRKKNLSAINARILEGIATGATTVQLAARLYLSRQGVEYHVSSMMREFKVPNRVALVSKAYSMGLLGVDSWPPKVNANHIDR</sequence>
<gene>
    <name evidence="4" type="ORF">ABUL08_12335</name>
    <name evidence="3" type="ORF">VK199_12285</name>
</gene>
<dbReference type="RefSeq" id="WP_350937600.1">
    <property type="nucleotide sequence ID" value="NZ_CP157762.1"/>
</dbReference>
<dbReference type="InterPro" id="IPR013656">
    <property type="entry name" value="PAS_4"/>
</dbReference>
<dbReference type="SUPFAM" id="SSF55785">
    <property type="entry name" value="PYP-like sensor domain (PAS domain)"/>
    <property type="match status" value="1"/>
</dbReference>
<dbReference type="EMBL" id="CP159342">
    <property type="protein sequence ID" value="XCH76843.1"/>
    <property type="molecule type" value="Genomic_DNA"/>
</dbReference>
<reference evidence="3" key="1">
    <citation type="submission" date="2024-01" db="EMBL/GenBank/DDBJ databases">
        <title>The genome sequence of Micromonospora mangrovi CCTCC AA 2012012.</title>
        <authorList>
            <person name="Gao J."/>
        </authorList>
    </citation>
    <scope>NUCLEOTIDE SEQUENCE</scope>
    <source>
        <strain evidence="3">CCTCC AA 2012012</strain>
    </source>
</reference>
<evidence type="ECO:0000313" key="4">
    <source>
        <dbReference type="EMBL" id="XCH76843.1"/>
    </source>
</evidence>
<dbReference type="GO" id="GO:0006355">
    <property type="term" value="P:regulation of DNA-templated transcription"/>
    <property type="evidence" value="ECO:0007669"/>
    <property type="project" value="InterPro"/>
</dbReference>
<dbReference type="SMART" id="SM00421">
    <property type="entry name" value="HTH_LUXR"/>
    <property type="match status" value="1"/>
</dbReference>
<dbReference type="InterPro" id="IPR000014">
    <property type="entry name" value="PAS"/>
</dbReference>
<dbReference type="InterPro" id="IPR035965">
    <property type="entry name" value="PAS-like_dom_sf"/>
</dbReference>
<dbReference type="GO" id="GO:0003677">
    <property type="term" value="F:DNA binding"/>
    <property type="evidence" value="ECO:0007669"/>
    <property type="project" value="InterPro"/>
</dbReference>
<organism evidence="3">
    <name type="scientific">Micromonospora sp. CCTCC AA 2012012</name>
    <dbReference type="NCBI Taxonomy" id="3111921"/>
    <lineage>
        <taxon>Bacteria</taxon>
        <taxon>Bacillati</taxon>
        <taxon>Actinomycetota</taxon>
        <taxon>Actinomycetes</taxon>
        <taxon>Micromonosporales</taxon>
        <taxon>Micromonosporaceae</taxon>
        <taxon>Micromonospora</taxon>
    </lineage>
</organism>
<dbReference type="Pfam" id="PF00196">
    <property type="entry name" value="GerE"/>
    <property type="match status" value="1"/>
</dbReference>
<reference evidence="4" key="2">
    <citation type="submission" date="2024-06" db="EMBL/GenBank/DDBJ databases">
        <title>Micromonospora mangrovi CCTCC AA 2012012 genome sequences.</title>
        <authorList>
            <person name="Gao J."/>
        </authorList>
    </citation>
    <scope>NUCLEOTIDE SEQUENCE</scope>
    <source>
        <strain evidence="4">CCTCC AA 2012012</strain>
    </source>
</reference>
<accession>A0AAU7MF72</accession>
<dbReference type="InterPro" id="IPR036388">
    <property type="entry name" value="WH-like_DNA-bd_sf"/>
</dbReference>
<feature type="domain" description="HTH luxR-type" evidence="2">
    <location>
        <begin position="153"/>
        <end position="210"/>
    </location>
</feature>
<dbReference type="Gene3D" id="1.10.10.10">
    <property type="entry name" value="Winged helix-like DNA-binding domain superfamily/Winged helix DNA-binding domain"/>
    <property type="match status" value="1"/>
</dbReference>
<dbReference type="InterPro" id="IPR016032">
    <property type="entry name" value="Sig_transdc_resp-reg_C-effctor"/>
</dbReference>
<protein>
    <submittedName>
        <fullName evidence="3">PAS domain-containing protein</fullName>
    </submittedName>
</protein>
<dbReference type="EMBL" id="CP157762">
    <property type="protein sequence ID" value="XBP96139.1"/>
    <property type="molecule type" value="Genomic_DNA"/>
</dbReference>
<dbReference type="CDD" id="cd00130">
    <property type="entry name" value="PAS"/>
    <property type="match status" value="1"/>
</dbReference>
<dbReference type="AlphaFoldDB" id="A0AAU7MF72"/>
<feature type="domain" description="PAS" evidence="1">
    <location>
        <begin position="24"/>
        <end position="94"/>
    </location>
</feature>
<dbReference type="SMART" id="SM00091">
    <property type="entry name" value="PAS"/>
    <property type="match status" value="1"/>
</dbReference>
<name>A0AAU7MF72_9ACTN</name>
<evidence type="ECO:0000313" key="3">
    <source>
        <dbReference type="EMBL" id="XBP96139.1"/>
    </source>
</evidence>
<dbReference type="Pfam" id="PF08448">
    <property type="entry name" value="PAS_4"/>
    <property type="match status" value="1"/>
</dbReference>
<proteinExistence type="predicted"/>